<evidence type="ECO:0000313" key="1">
    <source>
        <dbReference type="EMBL" id="PWB73115.1"/>
    </source>
</evidence>
<dbReference type="AlphaFoldDB" id="A0A855X1N6"/>
<accession>A0A855X1N6</accession>
<dbReference type="EMBL" id="PQAP01000064">
    <property type="protein sequence ID" value="PWB73115.1"/>
    <property type="molecule type" value="Genomic_DNA"/>
</dbReference>
<dbReference type="Proteomes" id="UP000250918">
    <property type="component" value="Unassembled WGS sequence"/>
</dbReference>
<proteinExistence type="predicted"/>
<dbReference type="PANTHER" id="PTHR40037">
    <property type="entry name" value="PHOSPHOESTERASE YJCG-RELATED"/>
    <property type="match status" value="1"/>
</dbReference>
<dbReference type="InterPro" id="IPR050580">
    <property type="entry name" value="2H_phosphoesterase_YjcG-like"/>
</dbReference>
<protein>
    <recommendedName>
        <fullName evidence="3">2'-5' RNA ligase family protein</fullName>
    </recommendedName>
</protein>
<gene>
    <name evidence="1" type="ORF">C3F09_05550</name>
</gene>
<comment type="caution">
    <text evidence="1">The sequence shown here is derived from an EMBL/GenBank/DDBJ whole genome shotgun (WGS) entry which is preliminary data.</text>
</comment>
<reference evidence="1 2" key="1">
    <citation type="journal article" date="2018" name="ISME J.">
        <title>A methanotrophic archaeon couples anaerobic oxidation of methane to Fe(III) reduction.</title>
        <authorList>
            <person name="Cai C."/>
            <person name="Leu A.O."/>
            <person name="Xie G.J."/>
            <person name="Guo J."/>
            <person name="Feng Y."/>
            <person name="Zhao J.X."/>
            <person name="Tyson G.W."/>
            <person name="Yuan Z."/>
            <person name="Hu S."/>
        </authorList>
    </citation>
    <scope>NUCLEOTIDE SEQUENCE [LARGE SCALE GENOMIC DNA]</scope>
    <source>
        <strain evidence="1">FeB_12</strain>
    </source>
</reference>
<dbReference type="Gene3D" id="3.90.1140.10">
    <property type="entry name" value="Cyclic phosphodiesterase"/>
    <property type="match status" value="1"/>
</dbReference>
<name>A0A855X1N6_9BACT</name>
<evidence type="ECO:0008006" key="3">
    <source>
        <dbReference type="Google" id="ProtNLM"/>
    </source>
</evidence>
<dbReference type="SUPFAM" id="SSF55144">
    <property type="entry name" value="LigT-like"/>
    <property type="match status" value="1"/>
</dbReference>
<dbReference type="Pfam" id="PF13563">
    <property type="entry name" value="2_5_RNA_ligase2"/>
    <property type="match status" value="1"/>
</dbReference>
<evidence type="ECO:0000313" key="2">
    <source>
        <dbReference type="Proteomes" id="UP000250918"/>
    </source>
</evidence>
<dbReference type="PANTHER" id="PTHR40037:SF1">
    <property type="entry name" value="PHOSPHOESTERASE SAOUHSC_00951-RELATED"/>
    <property type="match status" value="1"/>
</dbReference>
<organism evidence="1 2">
    <name type="scientific">candidate division GN15 bacterium</name>
    <dbReference type="NCBI Taxonomy" id="2072418"/>
    <lineage>
        <taxon>Bacteria</taxon>
        <taxon>candidate division GN15</taxon>
    </lineage>
</organism>
<dbReference type="InterPro" id="IPR009097">
    <property type="entry name" value="Cyclic_Pdiesterase"/>
</dbReference>
<sequence>MPFGYQSYDSTGNSANLYAVVVLLPDSLDRLIAPLRERYDPDYSIIGAHITVVFPFESDRPINELSSAIHRVTEMMHPFQVELSSIGDFYPEIPVIYWGVRKNAVIDELYKTLYTGLDLALPHKQFCPHVTVAREISAHRVVLVKEAVIPFLPDETIAVNTIDLISPSASGNWISLRSFNLKRK</sequence>